<keyword evidence="4" id="KW-1185">Reference proteome</keyword>
<gene>
    <name evidence="3" type="ORF">COO91_05127</name>
</gene>
<feature type="region of interest" description="Disordered" evidence="1">
    <location>
        <begin position="58"/>
        <end position="82"/>
    </location>
</feature>
<dbReference type="OrthoDB" id="488874at2"/>
<accession>A0A2K8SWK1</accession>
<sequence length="82" mass="9270">MTDSGSNDSPELLSVAQTAKLLDVTRQRVHDLIKNGQIVARKLGRFYYIEAAEVERYKNQPTGKPYKPRSTTSQKDSIVKCQ</sequence>
<evidence type="ECO:0000256" key="1">
    <source>
        <dbReference type="SAM" id="MobiDB-lite"/>
    </source>
</evidence>
<evidence type="ECO:0000313" key="4">
    <source>
        <dbReference type="Proteomes" id="UP000232003"/>
    </source>
</evidence>
<dbReference type="AlphaFoldDB" id="A0A2K8SWK1"/>
<proteinExistence type="predicted"/>
<dbReference type="GO" id="GO:0003677">
    <property type="term" value="F:DNA binding"/>
    <property type="evidence" value="ECO:0007669"/>
    <property type="project" value="UniProtKB-KW"/>
</dbReference>
<dbReference type="KEGG" id="nfl:COO91_05127"/>
<organism evidence="3 4">
    <name type="scientific">Nostoc flagelliforme CCNUN1</name>
    <dbReference type="NCBI Taxonomy" id="2038116"/>
    <lineage>
        <taxon>Bacteria</taxon>
        <taxon>Bacillati</taxon>
        <taxon>Cyanobacteriota</taxon>
        <taxon>Cyanophyceae</taxon>
        <taxon>Nostocales</taxon>
        <taxon>Nostocaceae</taxon>
        <taxon>Nostoc</taxon>
    </lineage>
</organism>
<dbReference type="Proteomes" id="UP000232003">
    <property type="component" value="Chromosome"/>
</dbReference>
<feature type="domain" description="Helix-turn-helix" evidence="2">
    <location>
        <begin position="12"/>
        <end position="60"/>
    </location>
</feature>
<dbReference type="EMBL" id="CP024785">
    <property type="protein sequence ID" value="AUB39135.1"/>
    <property type="molecule type" value="Genomic_DNA"/>
</dbReference>
<evidence type="ECO:0000259" key="2">
    <source>
        <dbReference type="Pfam" id="PF12728"/>
    </source>
</evidence>
<protein>
    <submittedName>
        <fullName evidence="3">Putative DNA-binding transcriptional regulator AlpA</fullName>
    </submittedName>
</protein>
<dbReference type="NCBIfam" id="TIGR01764">
    <property type="entry name" value="excise"/>
    <property type="match status" value="1"/>
</dbReference>
<keyword evidence="3" id="KW-0238">DNA-binding</keyword>
<dbReference type="InterPro" id="IPR041657">
    <property type="entry name" value="HTH_17"/>
</dbReference>
<evidence type="ECO:0000313" key="3">
    <source>
        <dbReference type="EMBL" id="AUB39135.1"/>
    </source>
</evidence>
<dbReference type="Pfam" id="PF12728">
    <property type="entry name" value="HTH_17"/>
    <property type="match status" value="1"/>
</dbReference>
<reference evidence="3 4" key="1">
    <citation type="submission" date="2017-11" db="EMBL/GenBank/DDBJ databases">
        <title>Complete genome of a free-living desiccation-tolerant cyanobacterium and its photosynthetic adaptation to extreme terrestrial habitat.</title>
        <authorList>
            <person name="Shang J."/>
        </authorList>
    </citation>
    <scope>NUCLEOTIDE SEQUENCE [LARGE SCALE GENOMIC DNA]</scope>
    <source>
        <strain evidence="3 4">CCNUN1</strain>
    </source>
</reference>
<name>A0A2K8SWK1_9NOSO</name>
<dbReference type="InterPro" id="IPR010093">
    <property type="entry name" value="SinI_DNA-bd"/>
</dbReference>